<sequence>MVEIFLISLPEKFDPLVAVIEETKDLEKLEVEELMGSLKLYEQRFNRHSEKSIESAFQSNFNVGTKNERRQYGGKSMNRCGRSSRGRGRNPRGRGRRNFERRFNEGE</sequence>
<keyword evidence="3" id="KW-1185">Reference proteome</keyword>
<feature type="region of interest" description="Disordered" evidence="1">
    <location>
        <begin position="64"/>
        <end position="107"/>
    </location>
</feature>
<feature type="compositionally biased region" description="Basic and acidic residues" evidence="1">
    <location>
        <begin position="97"/>
        <end position="107"/>
    </location>
</feature>
<dbReference type="EMBL" id="JBFOLK010000006">
    <property type="protein sequence ID" value="KAL2505468.1"/>
    <property type="molecule type" value="Genomic_DNA"/>
</dbReference>
<dbReference type="Proteomes" id="UP001604336">
    <property type="component" value="Unassembled WGS sequence"/>
</dbReference>
<protein>
    <submittedName>
        <fullName evidence="2">CCHC-type domain-containing protein</fullName>
    </submittedName>
</protein>
<gene>
    <name evidence="2" type="ORF">Adt_21089</name>
</gene>
<accession>A0ABD1SYG8</accession>
<reference evidence="3" key="1">
    <citation type="submission" date="2024-07" db="EMBL/GenBank/DDBJ databases">
        <title>Two chromosome-level genome assemblies of Korean endemic species Abeliophyllum distichum and Forsythia ovata (Oleaceae).</title>
        <authorList>
            <person name="Jang H."/>
        </authorList>
    </citation>
    <scope>NUCLEOTIDE SEQUENCE [LARGE SCALE GENOMIC DNA]</scope>
</reference>
<proteinExistence type="predicted"/>
<evidence type="ECO:0000256" key="1">
    <source>
        <dbReference type="SAM" id="MobiDB-lite"/>
    </source>
</evidence>
<evidence type="ECO:0000313" key="2">
    <source>
        <dbReference type="EMBL" id="KAL2505468.1"/>
    </source>
</evidence>
<name>A0ABD1SYG8_9LAMI</name>
<feature type="compositionally biased region" description="Basic residues" evidence="1">
    <location>
        <begin position="82"/>
        <end position="96"/>
    </location>
</feature>
<organism evidence="2 3">
    <name type="scientific">Abeliophyllum distichum</name>
    <dbReference type="NCBI Taxonomy" id="126358"/>
    <lineage>
        <taxon>Eukaryota</taxon>
        <taxon>Viridiplantae</taxon>
        <taxon>Streptophyta</taxon>
        <taxon>Embryophyta</taxon>
        <taxon>Tracheophyta</taxon>
        <taxon>Spermatophyta</taxon>
        <taxon>Magnoliopsida</taxon>
        <taxon>eudicotyledons</taxon>
        <taxon>Gunneridae</taxon>
        <taxon>Pentapetalae</taxon>
        <taxon>asterids</taxon>
        <taxon>lamiids</taxon>
        <taxon>Lamiales</taxon>
        <taxon>Oleaceae</taxon>
        <taxon>Forsythieae</taxon>
        <taxon>Abeliophyllum</taxon>
    </lineage>
</organism>
<comment type="caution">
    <text evidence="2">The sequence shown here is derived from an EMBL/GenBank/DDBJ whole genome shotgun (WGS) entry which is preliminary data.</text>
</comment>
<dbReference type="AlphaFoldDB" id="A0ABD1SYG8"/>
<evidence type="ECO:0000313" key="3">
    <source>
        <dbReference type="Proteomes" id="UP001604336"/>
    </source>
</evidence>